<keyword evidence="13 25" id="KW-0863">Zinc-finger</keyword>
<evidence type="ECO:0000256" key="2">
    <source>
        <dbReference type="ARBA" id="ARBA00004180"/>
    </source>
</evidence>
<dbReference type="SUPFAM" id="SSF64356">
    <property type="entry name" value="SNARE-like"/>
    <property type="match status" value="1"/>
</dbReference>
<feature type="non-terminal residue" evidence="29">
    <location>
        <position position="896"/>
    </location>
</feature>
<evidence type="ECO:0000256" key="1">
    <source>
        <dbReference type="ARBA" id="ARBA00001946"/>
    </source>
</evidence>
<evidence type="ECO:0000313" key="29">
    <source>
        <dbReference type="EMBL" id="KAG2462566.1"/>
    </source>
</evidence>
<feature type="domain" description="FYVE-type" evidence="27">
    <location>
        <begin position="193"/>
        <end position="264"/>
    </location>
</feature>
<evidence type="ECO:0000256" key="13">
    <source>
        <dbReference type="ARBA" id="ARBA00022771"/>
    </source>
</evidence>
<dbReference type="SUPFAM" id="SSF50978">
    <property type="entry name" value="WD40 repeat-like"/>
    <property type="match status" value="1"/>
</dbReference>
<keyword evidence="16" id="KW-0460">Magnesium</keyword>
<dbReference type="Pfam" id="PF01363">
    <property type="entry name" value="FYVE"/>
    <property type="match status" value="1"/>
</dbReference>
<dbReference type="FunFam" id="3.30.56.10:FF:000003">
    <property type="entry name" value="Phenylalanine--tRNA ligase beta subunit"/>
    <property type="match status" value="1"/>
</dbReference>
<evidence type="ECO:0000256" key="5">
    <source>
        <dbReference type="ARBA" id="ARBA00006972"/>
    </source>
</evidence>
<dbReference type="GO" id="GO:0005524">
    <property type="term" value="F:ATP binding"/>
    <property type="evidence" value="ECO:0007669"/>
    <property type="project" value="UniProtKB-KW"/>
</dbReference>
<feature type="non-terminal residue" evidence="29">
    <location>
        <position position="1"/>
    </location>
</feature>
<dbReference type="InterPro" id="IPR005146">
    <property type="entry name" value="B3/B4_tRNA-bd"/>
</dbReference>
<accession>A0A8X8BP24</accession>
<dbReference type="Gene3D" id="3.30.930.10">
    <property type="entry name" value="Bira Bifunctional Protein, Domain 2"/>
    <property type="match status" value="1"/>
</dbReference>
<dbReference type="Proteomes" id="UP000886611">
    <property type="component" value="Unassembled WGS sequence"/>
</dbReference>
<dbReference type="PROSITE" id="PS50178">
    <property type="entry name" value="ZF_FYVE"/>
    <property type="match status" value="1"/>
</dbReference>
<keyword evidence="9 29" id="KW-0436">Ligase</keyword>
<evidence type="ECO:0000256" key="6">
    <source>
        <dbReference type="ARBA" id="ARBA00012814"/>
    </source>
</evidence>
<dbReference type="InterPro" id="IPR015943">
    <property type="entry name" value="WD40/YVTN_repeat-like_dom_sf"/>
</dbReference>
<protein>
    <recommendedName>
        <fullName evidence="6">phenylalanine--tRNA ligase</fullName>
        <ecNumber evidence="6">6.1.1.20</ecNumber>
    </recommendedName>
</protein>
<dbReference type="Pfam" id="PF01217">
    <property type="entry name" value="Clat_adaptor_s"/>
    <property type="match status" value="1"/>
</dbReference>
<dbReference type="InterPro" id="IPR040659">
    <property type="entry name" value="PhetRS_B1"/>
</dbReference>
<evidence type="ECO:0000256" key="10">
    <source>
        <dbReference type="ARBA" id="ARBA00022723"/>
    </source>
</evidence>
<dbReference type="Pfam" id="PF17759">
    <property type="entry name" value="tRNA_synthFbeta"/>
    <property type="match status" value="1"/>
</dbReference>
<dbReference type="InterPro" id="IPR005147">
    <property type="entry name" value="tRNA_synthase_B5-dom"/>
</dbReference>
<name>A0A8X8BP24_POLSE</name>
<evidence type="ECO:0000256" key="4">
    <source>
        <dbReference type="ARBA" id="ARBA00004600"/>
    </source>
</evidence>
<dbReference type="InterPro" id="IPR022775">
    <property type="entry name" value="AP_mu_sigma_su"/>
</dbReference>
<dbReference type="PROSITE" id="PS00989">
    <property type="entry name" value="CLAT_ADAPTOR_S"/>
    <property type="match status" value="1"/>
</dbReference>
<evidence type="ECO:0000313" key="30">
    <source>
        <dbReference type="Proteomes" id="UP000886611"/>
    </source>
</evidence>
<evidence type="ECO:0000256" key="18">
    <source>
        <dbReference type="ARBA" id="ARBA00022927"/>
    </source>
</evidence>
<dbReference type="PROSITE" id="PS00678">
    <property type="entry name" value="WD_REPEATS_1"/>
    <property type="match status" value="2"/>
</dbReference>
<dbReference type="InterPro" id="IPR000306">
    <property type="entry name" value="Znf_FYVE"/>
</dbReference>
<dbReference type="SMART" id="SM00873">
    <property type="entry name" value="B3_4"/>
    <property type="match status" value="1"/>
</dbReference>
<keyword evidence="22" id="KW-0168">Coated pit</keyword>
<dbReference type="InterPro" id="IPR011011">
    <property type="entry name" value="Znf_FYVE_PHD"/>
</dbReference>
<dbReference type="GO" id="GO:0030121">
    <property type="term" value="C:AP-1 adaptor complex"/>
    <property type="evidence" value="ECO:0007669"/>
    <property type="project" value="InterPro"/>
</dbReference>
<evidence type="ECO:0000256" key="26">
    <source>
        <dbReference type="PROSITE-ProRule" id="PRU00221"/>
    </source>
</evidence>
<keyword evidence="17" id="KW-0648">Protein biosynthesis</keyword>
<comment type="cofactor">
    <cofactor evidence="1">
        <name>Mg(2+)</name>
        <dbReference type="ChEBI" id="CHEBI:18420"/>
    </cofactor>
</comment>
<dbReference type="Pfam" id="PF18262">
    <property type="entry name" value="PhetRS_B1"/>
    <property type="match status" value="1"/>
</dbReference>
<evidence type="ECO:0000256" key="21">
    <source>
        <dbReference type="ARBA" id="ARBA00023146"/>
    </source>
</evidence>
<dbReference type="Gene3D" id="2.130.10.10">
    <property type="entry name" value="YVTN repeat-like/Quinoprotein amine dehydrogenase"/>
    <property type="match status" value="1"/>
</dbReference>
<evidence type="ECO:0000256" key="23">
    <source>
        <dbReference type="ARBA" id="ARBA00023329"/>
    </source>
</evidence>
<evidence type="ECO:0000256" key="25">
    <source>
        <dbReference type="PROSITE-ProRule" id="PRU00091"/>
    </source>
</evidence>
<dbReference type="InterPro" id="IPR011012">
    <property type="entry name" value="Longin-like_dom_sf"/>
</dbReference>
<dbReference type="InterPro" id="IPR000804">
    <property type="entry name" value="Clathrin_sm-chain_CS"/>
</dbReference>
<evidence type="ECO:0000256" key="9">
    <source>
        <dbReference type="ARBA" id="ARBA00022598"/>
    </source>
</evidence>
<dbReference type="PROSITE" id="PS50082">
    <property type="entry name" value="WD_REPEATS_2"/>
    <property type="match status" value="3"/>
</dbReference>
<evidence type="ECO:0000256" key="3">
    <source>
        <dbReference type="ARBA" id="ARBA00004555"/>
    </source>
</evidence>
<comment type="subunit">
    <text evidence="24">Adaptor protein complex 1 (AP-1) is a heterotetramer composed of two large adaptins (gamma-type subunit AP1G1 and beta-type subunit AP1B1), a medium adaptin (mu-type subunit AP1M1 or AP1M2) and a small adaptin (sigma-type subunit AP1S1 or AP1S2 or AP1S3).</text>
</comment>
<dbReference type="InterPro" id="IPR042733">
    <property type="entry name" value="WDFY1_FYVE"/>
</dbReference>
<evidence type="ECO:0000256" key="22">
    <source>
        <dbReference type="ARBA" id="ARBA00023176"/>
    </source>
</evidence>
<dbReference type="GO" id="GO:0004826">
    <property type="term" value="F:phenylalanine-tRNA ligase activity"/>
    <property type="evidence" value="ECO:0007669"/>
    <property type="project" value="UniProtKB-EC"/>
</dbReference>
<evidence type="ECO:0000259" key="28">
    <source>
        <dbReference type="PROSITE" id="PS51483"/>
    </source>
</evidence>
<dbReference type="Pfam" id="PF03484">
    <property type="entry name" value="B5"/>
    <property type="match status" value="1"/>
</dbReference>
<keyword evidence="15" id="KW-0067">ATP-binding</keyword>
<evidence type="ECO:0000256" key="14">
    <source>
        <dbReference type="ARBA" id="ARBA00022833"/>
    </source>
</evidence>
<dbReference type="CDD" id="cd00769">
    <property type="entry name" value="PheRS_beta_core"/>
    <property type="match status" value="1"/>
</dbReference>
<dbReference type="GO" id="GO:0005905">
    <property type="term" value="C:clathrin-coated pit"/>
    <property type="evidence" value="ECO:0007669"/>
    <property type="project" value="UniProtKB-SubCell"/>
</dbReference>
<organism evidence="29 30">
    <name type="scientific">Polypterus senegalus</name>
    <name type="common">Senegal bichir</name>
    <dbReference type="NCBI Taxonomy" id="55291"/>
    <lineage>
        <taxon>Eukaryota</taxon>
        <taxon>Metazoa</taxon>
        <taxon>Chordata</taxon>
        <taxon>Craniata</taxon>
        <taxon>Vertebrata</taxon>
        <taxon>Euteleostomi</taxon>
        <taxon>Actinopterygii</taxon>
        <taxon>Polypteriformes</taxon>
        <taxon>Polypteridae</taxon>
        <taxon>Polypterus</taxon>
    </lineage>
</organism>
<feature type="repeat" description="WD" evidence="26">
    <location>
        <begin position="150"/>
        <end position="184"/>
    </location>
</feature>
<dbReference type="InterPro" id="IPR020825">
    <property type="entry name" value="Phe-tRNA_synthase-like_B3/B4"/>
</dbReference>
<dbReference type="PANTHER" id="PTHR10947:SF0">
    <property type="entry name" value="PHENYLALANINE--TRNA LIGASE BETA SUBUNIT"/>
    <property type="match status" value="1"/>
</dbReference>
<dbReference type="InterPro" id="IPR045864">
    <property type="entry name" value="aa-tRNA-synth_II/BPL/LPL"/>
</dbReference>
<evidence type="ECO:0000256" key="24">
    <source>
        <dbReference type="ARBA" id="ARBA00065677"/>
    </source>
</evidence>
<dbReference type="Pfam" id="PF00400">
    <property type="entry name" value="WD40"/>
    <property type="match status" value="3"/>
</dbReference>
<keyword evidence="19" id="KW-0333">Golgi apparatus</keyword>
<dbReference type="PROSITE" id="PS50294">
    <property type="entry name" value="WD_REPEATS_REGION"/>
    <property type="match status" value="3"/>
</dbReference>
<proteinExistence type="inferred from homology"/>
<evidence type="ECO:0000259" key="27">
    <source>
        <dbReference type="PROSITE" id="PS50178"/>
    </source>
</evidence>
<feature type="repeat" description="WD" evidence="26">
    <location>
        <begin position="20"/>
        <end position="51"/>
    </location>
</feature>
<dbReference type="FunFam" id="3.30.40.10:FF:000105">
    <property type="entry name" value="WD repeat and FYVE domain-containing protein 2"/>
    <property type="match status" value="1"/>
</dbReference>
<dbReference type="SMART" id="SM00874">
    <property type="entry name" value="B5"/>
    <property type="match status" value="1"/>
</dbReference>
<evidence type="ECO:0000256" key="8">
    <source>
        <dbReference type="ARBA" id="ARBA00022574"/>
    </source>
</evidence>
<comment type="caution">
    <text evidence="29">The sequence shown here is derived from an EMBL/GenBank/DDBJ whole genome shotgun (WGS) entry which is preliminary data.</text>
</comment>
<dbReference type="InterPro" id="IPR013083">
    <property type="entry name" value="Znf_RING/FYVE/PHD"/>
</dbReference>
<keyword evidence="30" id="KW-1185">Reference proteome</keyword>
<comment type="subcellular location">
    <subcellularLocation>
        <location evidence="2">Cytoplasmic vesicle membrane</location>
        <topology evidence="2">Peripheral membrane protein</topology>
        <orientation evidence="2">Cytoplasmic side</orientation>
    </subcellularLocation>
    <subcellularLocation>
        <location evidence="3">Golgi apparatus</location>
    </subcellularLocation>
    <subcellularLocation>
        <location evidence="4">Membrane</location>
        <location evidence="4">Clathrin-coated pit</location>
    </subcellularLocation>
</comment>
<keyword evidence="12" id="KW-0547">Nucleotide-binding</keyword>
<dbReference type="GO" id="GO:0003723">
    <property type="term" value="F:RNA binding"/>
    <property type="evidence" value="ECO:0007669"/>
    <property type="project" value="InterPro"/>
</dbReference>
<dbReference type="GO" id="GO:0035615">
    <property type="term" value="F:clathrin adaptor activity"/>
    <property type="evidence" value="ECO:0007669"/>
    <property type="project" value="InterPro"/>
</dbReference>
<keyword evidence="21" id="KW-0030">Aminoacyl-tRNA synthetase</keyword>
<evidence type="ECO:0000256" key="15">
    <source>
        <dbReference type="ARBA" id="ARBA00022840"/>
    </source>
</evidence>
<dbReference type="PROSITE" id="PS51483">
    <property type="entry name" value="B5"/>
    <property type="match status" value="1"/>
</dbReference>
<dbReference type="InterPro" id="IPR019775">
    <property type="entry name" value="WD40_repeat_CS"/>
</dbReference>
<dbReference type="SUPFAM" id="SSF57903">
    <property type="entry name" value="FYVE/PHD zinc finger"/>
    <property type="match status" value="1"/>
</dbReference>
<keyword evidence="23" id="KW-0968">Cytoplasmic vesicle</keyword>
<keyword evidence="20" id="KW-0472">Membrane</keyword>
<dbReference type="PANTHER" id="PTHR10947">
    <property type="entry name" value="PHENYLALANYL-TRNA SYNTHETASE BETA CHAIN AND LEUCINE-RICH REPEAT-CONTAINING PROTEIN 47"/>
    <property type="match status" value="1"/>
</dbReference>
<dbReference type="GO" id="GO:0008270">
    <property type="term" value="F:zinc ion binding"/>
    <property type="evidence" value="ECO:0007669"/>
    <property type="project" value="UniProtKB-KW"/>
</dbReference>
<keyword evidence="11" id="KW-0677">Repeat</keyword>
<evidence type="ECO:0000256" key="17">
    <source>
        <dbReference type="ARBA" id="ARBA00022917"/>
    </source>
</evidence>
<evidence type="ECO:0000256" key="19">
    <source>
        <dbReference type="ARBA" id="ARBA00023034"/>
    </source>
</evidence>
<keyword evidence="14" id="KW-0862">Zinc</keyword>
<dbReference type="EMBL" id="JAATIS010004040">
    <property type="protein sequence ID" value="KAG2462566.1"/>
    <property type="molecule type" value="Genomic_DNA"/>
</dbReference>
<dbReference type="GO" id="GO:0000287">
    <property type="term" value="F:magnesium ion binding"/>
    <property type="evidence" value="ECO:0007669"/>
    <property type="project" value="InterPro"/>
</dbReference>
<evidence type="ECO:0000256" key="12">
    <source>
        <dbReference type="ARBA" id="ARBA00022741"/>
    </source>
</evidence>
<gene>
    <name evidence="29" type="primary">Farsb</name>
    <name evidence="29" type="ORF">GTO96_0000687</name>
</gene>
<reference evidence="29 30" key="1">
    <citation type="journal article" date="2021" name="Cell">
        <title>Tracing the genetic footprints of vertebrate landing in non-teleost ray-finned fishes.</title>
        <authorList>
            <person name="Bi X."/>
            <person name="Wang K."/>
            <person name="Yang L."/>
            <person name="Pan H."/>
            <person name="Jiang H."/>
            <person name="Wei Q."/>
            <person name="Fang M."/>
            <person name="Yu H."/>
            <person name="Zhu C."/>
            <person name="Cai Y."/>
            <person name="He Y."/>
            <person name="Gan X."/>
            <person name="Zeng H."/>
            <person name="Yu D."/>
            <person name="Zhu Y."/>
            <person name="Jiang H."/>
            <person name="Qiu Q."/>
            <person name="Yang H."/>
            <person name="Zhang Y.E."/>
            <person name="Wang W."/>
            <person name="Zhu M."/>
            <person name="He S."/>
            <person name="Zhang G."/>
        </authorList>
    </citation>
    <scope>NUCLEOTIDE SEQUENCE [LARGE SCALE GENOMIC DNA]</scope>
    <source>
        <strain evidence="29">Bchr_013</strain>
    </source>
</reference>
<dbReference type="Gene3D" id="3.30.450.60">
    <property type="match status" value="1"/>
</dbReference>
<dbReference type="InterPro" id="IPR041616">
    <property type="entry name" value="PheRS_beta_core"/>
</dbReference>
<comment type="similarity">
    <text evidence="5">Belongs to the adaptor complexes small subunit family.</text>
</comment>
<keyword evidence="7" id="KW-0813">Transport</keyword>
<dbReference type="InterPro" id="IPR017455">
    <property type="entry name" value="Znf_FYVE-rel"/>
</dbReference>
<dbReference type="FunFam" id="3.30.450.60:FF:000005">
    <property type="entry name" value="AP complex subunit sigma"/>
    <property type="match status" value="1"/>
</dbReference>
<dbReference type="GO" id="GO:0009328">
    <property type="term" value="C:phenylalanine-tRNA ligase complex"/>
    <property type="evidence" value="ECO:0007669"/>
    <property type="project" value="TreeGrafter"/>
</dbReference>
<dbReference type="AlphaFoldDB" id="A0A8X8BP24"/>
<feature type="domain" description="B5" evidence="28">
    <location>
        <begin position="637"/>
        <end position="714"/>
    </location>
</feature>
<dbReference type="GO" id="GO:0006886">
    <property type="term" value="P:intracellular protein transport"/>
    <property type="evidence" value="ECO:0007669"/>
    <property type="project" value="InterPro"/>
</dbReference>
<dbReference type="InterPro" id="IPR045060">
    <property type="entry name" value="Phe-tRNA-ligase_IIc_bsu"/>
</dbReference>
<dbReference type="SUPFAM" id="SSF46955">
    <property type="entry name" value="Putative DNA-binding domain"/>
    <property type="match status" value="1"/>
</dbReference>
<dbReference type="InterPro" id="IPR001680">
    <property type="entry name" value="WD40_rpt"/>
</dbReference>
<keyword evidence="8 26" id="KW-0853">WD repeat</keyword>
<dbReference type="InterPro" id="IPR036322">
    <property type="entry name" value="WD40_repeat_dom_sf"/>
</dbReference>
<evidence type="ECO:0000256" key="20">
    <source>
        <dbReference type="ARBA" id="ARBA00023136"/>
    </source>
</evidence>
<evidence type="ECO:0000256" key="11">
    <source>
        <dbReference type="ARBA" id="ARBA00022737"/>
    </source>
</evidence>
<dbReference type="SUPFAM" id="SSF55681">
    <property type="entry name" value="Class II aaRS and biotin synthetases"/>
    <property type="match status" value="1"/>
</dbReference>
<dbReference type="SMART" id="SM00320">
    <property type="entry name" value="WD40"/>
    <property type="match status" value="4"/>
</dbReference>
<keyword evidence="18" id="KW-0653">Protein transport</keyword>
<dbReference type="EC" id="6.1.1.20" evidence="6"/>
<evidence type="ECO:0000256" key="16">
    <source>
        <dbReference type="ARBA" id="ARBA00022842"/>
    </source>
</evidence>
<feature type="repeat" description="WD" evidence="26">
    <location>
        <begin position="107"/>
        <end position="140"/>
    </location>
</feature>
<dbReference type="CDD" id="cd15756">
    <property type="entry name" value="FYVE_WDFY1"/>
    <property type="match status" value="1"/>
</dbReference>
<dbReference type="Gene3D" id="3.30.56.10">
    <property type="match status" value="1"/>
</dbReference>
<sequence length="896" mass="101626">MAAEIHSRPQSARPVLLNKVEGHQDTVNVAILIPKEDGVITAGEDRTIRVWLKRDSGQYWPSIYHMVSSPCSAMCYHHDSKRIFVGQDNGAIIEFEIAEDFNKMTLIKSYPGSIGSLCWDPVQRLLFSGASDNSIIMWDIGGRKGRTLLLQGHHDKVQAVRYLQLTRQLISCSADGGIVVWNMDIRREEAPQWQESDSCQKCEQPFFWNLKQMWDTKTLGLRQHHCRKCGKAVCGKCSSKRSTYPIMGFEFQVRVCDSCYETIKDEEFISPVLHDGADVVPVLYEGLIAEMRFMLLFSRQGKLRLQKWYVAIGDKEKKKITREMTQIVLGRKPQTCNFIDWKDLKIVYKRYASLYFCCAMEGQDNELLTLELMHRYVELLDNYFGNVCELDIIFNFEKAYFILDEFLMGGEIQETSKLSVSKSIEESDMLQETSEKDIIAKEQGTVKAEGASDDILYKIDVPANRYDLLCLEGLSRGLQVFKERCEPPRFKRVVPANGDLQRLLITEETAQVRPHAVAAVLRNISFNQEHYESFIELQEKLHQNVCRKRTLVAIGTHDLDTISGPFTYTAKPPEDIKFTPLNQSKEYTASELMHLYKAKIVLDMMVTMFSEYCEEPFTVEAAEVLYPDGNTYIYPELPYRKETLTGDLINKKIGVSETPESIAKLLTRMCLKSNVSGTEGVIEVEIPPTRPDIIHACDIVEDAAIAFGFNNIKRTIPTTYTVANQCSKEDIADKLCKDIGNIRAVHISNPKTAEFQVARTTLLPGLLKTVAANRKMPLPLKLFEISDVVLKDSKTDVGAKNNRRLCAVYYNKSPGFEVIHGLLDRIMQLLDIKPGKEQGYYIQAAEDATFFPGRCAEILALGQSVGKLGVLHPDVISKFELTMPCSALDIDIEPFL</sequence>
<dbReference type="FunFam" id="3.30.930.10:FF:000032">
    <property type="entry name" value="Phenylalanine--tRNA ligase beta subunit"/>
    <property type="match status" value="1"/>
</dbReference>
<keyword evidence="10" id="KW-0479">Metal-binding</keyword>
<dbReference type="InterPro" id="IPR044733">
    <property type="entry name" value="AP1_sigma"/>
</dbReference>
<dbReference type="InterPro" id="IPR009061">
    <property type="entry name" value="DNA-bd_dom_put_sf"/>
</dbReference>
<dbReference type="GO" id="GO:0006432">
    <property type="term" value="P:phenylalanyl-tRNA aminoacylation"/>
    <property type="evidence" value="ECO:0007669"/>
    <property type="project" value="InterPro"/>
</dbReference>
<dbReference type="Gene3D" id="3.50.40.10">
    <property type="entry name" value="Phenylalanyl-trna Synthetase, Chain B, domain 3"/>
    <property type="match status" value="2"/>
</dbReference>
<evidence type="ECO:0000256" key="7">
    <source>
        <dbReference type="ARBA" id="ARBA00022448"/>
    </source>
</evidence>
<dbReference type="CDD" id="cd14831">
    <property type="entry name" value="AP1_sigma"/>
    <property type="match status" value="1"/>
</dbReference>
<dbReference type="SMART" id="SM00064">
    <property type="entry name" value="FYVE"/>
    <property type="match status" value="1"/>
</dbReference>
<dbReference type="Gene3D" id="3.30.40.10">
    <property type="entry name" value="Zinc/RING finger domain, C3HC4 (zinc finger)"/>
    <property type="match status" value="1"/>
</dbReference>